<dbReference type="PANTHER" id="PTHR48080:SF3">
    <property type="entry name" value="ENOLASE SUPERFAMILY MEMBER DDB_G0284701"/>
    <property type="match status" value="1"/>
</dbReference>
<dbReference type="OrthoDB" id="9782675at2"/>
<dbReference type="RefSeq" id="WP_070981534.1">
    <property type="nucleotide sequence ID" value="NZ_CP043420.1"/>
</dbReference>
<dbReference type="InterPro" id="IPR013341">
    <property type="entry name" value="Mandelate_racemase_N_dom"/>
</dbReference>
<accession>A0A1S1NRY7</accession>
<reference evidence="8 9" key="1">
    <citation type="submission" date="2019-08" db="EMBL/GenBank/DDBJ databases">
        <title>Complete genome sequence of Kushneria sp. YCWA18, a halophilic phosphate-solubilizing bacterium isolated from Daqiao saltern in China.</title>
        <authorList>
            <person name="Du G.-X."/>
            <person name="Qu L.-Y."/>
        </authorList>
    </citation>
    <scope>NUCLEOTIDE SEQUENCE [LARGE SCALE GENOMIC DNA]</scope>
    <source>
        <strain evidence="8 9">YCWA18</strain>
    </source>
</reference>
<proteinExistence type="inferred from homology"/>
<dbReference type="GO" id="GO:0046872">
    <property type="term" value="F:metal ion binding"/>
    <property type="evidence" value="ECO:0007669"/>
    <property type="project" value="UniProtKB-KW"/>
</dbReference>
<keyword evidence="2 6" id="KW-0479">Metal-binding</keyword>
<evidence type="ECO:0000256" key="5">
    <source>
        <dbReference type="PIRSR" id="PIRSR634603-1"/>
    </source>
</evidence>
<organism evidence="8 9">
    <name type="scientific">Kushneria phosphatilytica</name>
    <dbReference type="NCBI Taxonomy" id="657387"/>
    <lineage>
        <taxon>Bacteria</taxon>
        <taxon>Pseudomonadati</taxon>
        <taxon>Pseudomonadota</taxon>
        <taxon>Gammaproteobacteria</taxon>
        <taxon>Oceanospirillales</taxon>
        <taxon>Halomonadaceae</taxon>
        <taxon>Kushneria</taxon>
    </lineage>
</organism>
<dbReference type="SFLD" id="SFLDF00010">
    <property type="entry name" value="dipeptide_epimerase"/>
    <property type="match status" value="1"/>
</dbReference>
<dbReference type="NCBIfam" id="NF042940">
    <property type="entry name" value="racemase_DgcA"/>
    <property type="match status" value="1"/>
</dbReference>
<dbReference type="Pfam" id="PF02746">
    <property type="entry name" value="MR_MLE_N"/>
    <property type="match status" value="1"/>
</dbReference>
<dbReference type="KEGG" id="kuy:FY550_02880"/>
<protein>
    <recommendedName>
        <fullName evidence="7">Dipeptide epimerase</fullName>
        <ecNumber evidence="7">5.1.1.-</ecNumber>
    </recommendedName>
</protein>
<dbReference type="Pfam" id="PF13378">
    <property type="entry name" value="MR_MLE_C"/>
    <property type="match status" value="1"/>
</dbReference>
<keyword evidence="4 7" id="KW-0413">Isomerase</keyword>
<dbReference type="SUPFAM" id="SSF54826">
    <property type="entry name" value="Enolase N-terminal domain-like"/>
    <property type="match status" value="1"/>
</dbReference>
<dbReference type="InterPro" id="IPR036849">
    <property type="entry name" value="Enolase-like_C_sf"/>
</dbReference>
<feature type="binding site" evidence="6">
    <location>
        <position position="176"/>
    </location>
    <ligand>
        <name>Mg(2+)</name>
        <dbReference type="ChEBI" id="CHEBI:18420"/>
    </ligand>
</feature>
<evidence type="ECO:0000256" key="3">
    <source>
        <dbReference type="ARBA" id="ARBA00022842"/>
    </source>
</evidence>
<dbReference type="InterPro" id="IPR029065">
    <property type="entry name" value="Enolase_C-like"/>
</dbReference>
<evidence type="ECO:0000256" key="1">
    <source>
        <dbReference type="ARBA" id="ARBA00008031"/>
    </source>
</evidence>
<dbReference type="SFLD" id="SFLDG00180">
    <property type="entry name" value="muconate_cycloisomerase"/>
    <property type="match status" value="1"/>
</dbReference>
<dbReference type="InterPro" id="IPR034603">
    <property type="entry name" value="Dipeptide_epimerase"/>
</dbReference>
<dbReference type="EC" id="5.1.1.-" evidence="7"/>
<evidence type="ECO:0000256" key="2">
    <source>
        <dbReference type="ARBA" id="ARBA00022723"/>
    </source>
</evidence>
<dbReference type="STRING" id="657387.BH688_15945"/>
<dbReference type="InterPro" id="IPR034593">
    <property type="entry name" value="DgoD-like"/>
</dbReference>
<dbReference type="CDD" id="cd03319">
    <property type="entry name" value="L-Ala-DL-Glu_epimerase"/>
    <property type="match status" value="1"/>
</dbReference>
<feature type="binding site" evidence="6">
    <location>
        <position position="202"/>
    </location>
    <ligand>
        <name>Mg(2+)</name>
        <dbReference type="ChEBI" id="CHEBI:18420"/>
    </ligand>
</feature>
<dbReference type="InterPro" id="IPR029017">
    <property type="entry name" value="Enolase-like_N"/>
</dbReference>
<dbReference type="Proteomes" id="UP000322553">
    <property type="component" value="Chromosome"/>
</dbReference>
<evidence type="ECO:0000313" key="9">
    <source>
        <dbReference type="Proteomes" id="UP000322553"/>
    </source>
</evidence>
<keyword evidence="9" id="KW-1185">Reference proteome</keyword>
<keyword evidence="3 6" id="KW-0460">Magnesium</keyword>
<dbReference type="SFLD" id="SFLDS00001">
    <property type="entry name" value="Enolase"/>
    <property type="match status" value="1"/>
</dbReference>
<dbReference type="Gene3D" id="3.20.20.120">
    <property type="entry name" value="Enolase-like C-terminal domain"/>
    <property type="match status" value="1"/>
</dbReference>
<sequence>MSRVRVHVTEEVFPLAEVFTISRGSRSEARVVHVILDDGTHRGHGEGVPYSRYHETVDSVIETVRGLAGEIEQGLDREQLQTRLPPGAARNALDCAFWDLEAKRTGKPVWHLAGLEAPQPEITAFTLSLAEPSRMREKARAHAHRPLLKIKLGGEGDLERLEAVREGAPSARIIVDANEGWSTSDYERLAPVLMRLGVEMVEQPFPASDDSALAWLERTLPVCADESCHDCASLDHVAGRYDMINIKLDKTGGLTEALALREAARAAGYSIMVGCMVGSSLSMAPALLVAQGASVVDLDGPLLLAEDRPGGMQFDETGIHPADTALWG</sequence>
<dbReference type="PANTHER" id="PTHR48080">
    <property type="entry name" value="D-GALACTONATE DEHYDRATASE-RELATED"/>
    <property type="match status" value="1"/>
</dbReference>
<dbReference type="GO" id="GO:0016855">
    <property type="term" value="F:racemase and epimerase activity, acting on amino acids and derivatives"/>
    <property type="evidence" value="ECO:0007669"/>
    <property type="project" value="UniProtKB-UniRule"/>
</dbReference>
<feature type="active site" description="Proton acceptor; specific for (S)-substrate epimerization" evidence="5">
    <location>
        <position position="247"/>
    </location>
</feature>
<comment type="similarity">
    <text evidence="1 7">Belongs to the mandelate racemase/muconate lactonizing enzyme family.</text>
</comment>
<dbReference type="SUPFAM" id="SSF51604">
    <property type="entry name" value="Enolase C-terminal domain-like"/>
    <property type="match status" value="1"/>
</dbReference>
<evidence type="ECO:0000256" key="4">
    <source>
        <dbReference type="ARBA" id="ARBA00023235"/>
    </source>
</evidence>
<gene>
    <name evidence="8" type="ORF">FY550_02880</name>
</gene>
<evidence type="ECO:0000256" key="7">
    <source>
        <dbReference type="RuleBase" id="RU366006"/>
    </source>
</evidence>
<comment type="cofactor">
    <cofactor evidence="6 7">
        <name>Mg(2+)</name>
        <dbReference type="ChEBI" id="CHEBI:18420"/>
    </cofactor>
    <text evidence="6 7">Binds 1 Mg(2+) ion per subunit.</text>
</comment>
<feature type="binding site" evidence="6">
    <location>
        <position position="225"/>
    </location>
    <ligand>
        <name>Mg(2+)</name>
        <dbReference type="ChEBI" id="CHEBI:18420"/>
    </ligand>
</feature>
<dbReference type="AlphaFoldDB" id="A0A1S1NRY7"/>
<feature type="active site" description="Proton acceptor; specific for (R)-substrate epimerization" evidence="5">
    <location>
        <position position="151"/>
    </location>
</feature>
<dbReference type="EMBL" id="CP043420">
    <property type="protein sequence ID" value="QEL10178.1"/>
    <property type="molecule type" value="Genomic_DNA"/>
</dbReference>
<dbReference type="SMART" id="SM00922">
    <property type="entry name" value="MR_MLE"/>
    <property type="match status" value="1"/>
</dbReference>
<dbReference type="InterPro" id="IPR013342">
    <property type="entry name" value="Mandelate_racemase_C"/>
</dbReference>
<dbReference type="Gene3D" id="3.30.390.10">
    <property type="entry name" value="Enolase-like, N-terminal domain"/>
    <property type="match status" value="1"/>
</dbReference>
<name>A0A1S1NRY7_9GAMM</name>
<evidence type="ECO:0000313" key="8">
    <source>
        <dbReference type="EMBL" id="QEL10178.1"/>
    </source>
</evidence>
<evidence type="ECO:0000256" key="6">
    <source>
        <dbReference type="PIRSR" id="PIRSR634603-3"/>
    </source>
</evidence>